<gene>
    <name evidence="1" type="ordered locus">TGRD_216</name>
</gene>
<reference evidence="2" key="1">
    <citation type="journal article" date="2008" name="Proc. Natl. Acad. Sci. U.S.A.">
        <title>Complete genome of the uncultured termite group 1 bacteria in a single host protist cell.</title>
        <authorList>
            <person name="Hongoh Y."/>
            <person name="Sharma V.K."/>
            <person name="Prakash T."/>
            <person name="Noda S."/>
            <person name="Taylor T.D."/>
            <person name="Kudo T."/>
            <person name="Sakaki Y."/>
            <person name="Toyoda A."/>
            <person name="Hattori M."/>
            <person name="Ohkuma M."/>
        </authorList>
    </citation>
    <scope>NUCLEOTIDE SEQUENCE [LARGE SCALE GENOMIC DNA]</scope>
    <source>
        <strain evidence="2">Rs-D17 genomovar Ri2008</strain>
    </source>
</reference>
<evidence type="ECO:0000313" key="1">
    <source>
        <dbReference type="EMBL" id="BAG13700.1"/>
    </source>
</evidence>
<dbReference type="Pfam" id="PF09709">
    <property type="entry name" value="Cas_Csd1"/>
    <property type="match status" value="1"/>
</dbReference>
<dbReference type="AlphaFoldDB" id="B1GZL8"/>
<dbReference type="RefSeq" id="WP_015423228.1">
    <property type="nucleotide sequence ID" value="NC_020419.1"/>
</dbReference>
<sequence length="665" mass="78497">MSWFQRLYETYGNCVAAQGKFEIAPVAHTNKVCNIEIKLNEKAEFIEAEFIEAITPIPTTDDNNCLWPLAVDIKTYQKEKDKQGKELKVTYKKLLKEWSDTADIKIQIVNKYIQKNTLIQDLVEKKRILWLSEDGKFIEKPKNKKDITDKYKIFQYVKKQEDVFIRWIVDTDKCRKTWEDKAIIESWINFRKQKENKKYKSEIEKTYRKIDKENNIVSRLTDDKICYISGEITDCITTNHPFANGTSKLIAVGDDLVFKGIFEEYYEALSVSFDVSQKAHNTLKWLISKERKQAYRNYPQIIVAFTINGKSGNVGLIFGEDFVKSAKGYRIDFEKFEEDEKIVKTSLQSRKHKIDFEKFEEDEKIVLLEMNAASPGRACITYYKELLGSQYLKNIKNWHKKYCWQFLKRKNKNSQKKEYQYFCGTPSINTIANSYFYKKDKYSAEKSEQNIKRKLIRDLMPSVLENKNIPEYIEKHFIEKASNPVVLNNIQWKTILSIACSIYKGNHLYYDENKKEEDCLMSVDENCKDRNYLYGRLLAVIDDAEKSALLKQNKENSNAKEAIRSTNAQRLMRQFSIKPFETWKFLYEKFNDAYKKRLSGDWIDKRIADIKDKFTSIEEFENNLKLTGLYLLGYFHQLKTIENERGAAIQNKNKKEKEFSNDTAK</sequence>
<accession>B1GZL8</accession>
<evidence type="ECO:0000313" key="2">
    <source>
        <dbReference type="Proteomes" id="UP000001691"/>
    </source>
</evidence>
<organism evidence="1 2">
    <name type="scientific">Endomicrobium trichonymphae</name>
    <dbReference type="NCBI Taxonomy" id="1408204"/>
    <lineage>
        <taxon>Bacteria</taxon>
        <taxon>Pseudomonadati</taxon>
        <taxon>Elusimicrobiota</taxon>
        <taxon>Endomicrobiia</taxon>
        <taxon>Endomicrobiales</taxon>
        <taxon>Endomicrobiaceae</taxon>
        <taxon>Candidatus Endomicrobiellum</taxon>
    </lineage>
</organism>
<proteinExistence type="predicted"/>
<dbReference type="STRING" id="471821.TGRD_217"/>
<name>B1GZL8_ENDTX</name>
<dbReference type="EMBL" id="AP009510">
    <property type="protein sequence ID" value="BAG13700.1"/>
    <property type="molecule type" value="Genomic_DNA"/>
</dbReference>
<dbReference type="KEGG" id="rsd:TGRD_216"/>
<dbReference type="InterPro" id="IPR010144">
    <property type="entry name" value="CRISPR-assoc_prot_Csd1-typ"/>
</dbReference>
<dbReference type="Proteomes" id="UP000001691">
    <property type="component" value="Chromosome"/>
</dbReference>
<keyword evidence="2" id="KW-1185">Reference proteome</keyword>
<dbReference type="PATRIC" id="fig|471821.5.peg.326"/>
<protein>
    <submittedName>
        <fullName evidence="1">CRISPR-associated protein Csd1</fullName>
    </submittedName>
</protein>
<dbReference type="HOGENOM" id="CLU_016417_0_0_0"/>